<evidence type="ECO:0008006" key="4">
    <source>
        <dbReference type="Google" id="ProtNLM"/>
    </source>
</evidence>
<dbReference type="AlphaFoldDB" id="A0AAN8MY74"/>
<reference evidence="2 3" key="1">
    <citation type="submission" date="2019-10" db="EMBL/GenBank/DDBJ databases">
        <authorList>
            <person name="Palmer J.M."/>
        </authorList>
    </citation>
    <scope>NUCLEOTIDE SEQUENCE [LARGE SCALE GENOMIC DNA]</scope>
    <source>
        <strain evidence="2 3">TWF718</strain>
    </source>
</reference>
<feature type="region of interest" description="Disordered" evidence="1">
    <location>
        <begin position="1"/>
        <end position="80"/>
    </location>
</feature>
<protein>
    <recommendedName>
        <fullName evidence="4">RRM domain-containing protein</fullName>
    </recommendedName>
</protein>
<sequence>MSSRSGSMPPNGLGASRWAEIPDSAPPGPAASGPHPVAPRPEIPRLAAPVLRSTGDPEIPRFPGPPVDSTSALDSSLHRPSQLEPIVTATKEPTKEPQTNLASEPRQIWHHTEETGTKVILHFDGVECMVRGMVKSKDGTPQDGPAIRAICKLSVEIDKTLAFGGDHELVNTEKGGSMVSLGVEGDGRSGQGPALKVVVPRVENERFGISAEVGGTLAATRKPFPPTSKDFVIDLTKLELEGENGQLPKVFQKLSVEATGKAKAAVKAATQSPTVSEVIASSKGNGDGTPSRSVVIVGLPYEFTVKQVLDLIKPTTNTRVIEIKITKEHAALLSFLTPAGAEDFLSQWESGFVTFPYEDEGLGKVEWRSRVLPWGTYVPIKPESLCGYIEKGATRYLRIRGRNPITIREANLTWSLDNYRHCLGNHIYDGHIYRDDQTSEVAELEFLSVARAVSALHSFKPKDGFARATFTFLPDKYVLI</sequence>
<accession>A0AAN8MY74</accession>
<gene>
    <name evidence="2" type="ORF">TWF718_007070</name>
</gene>
<proteinExistence type="predicted"/>
<dbReference type="EMBL" id="JAVHNR010000004">
    <property type="protein sequence ID" value="KAK6345141.1"/>
    <property type="molecule type" value="Genomic_DNA"/>
</dbReference>
<dbReference type="Proteomes" id="UP001313282">
    <property type="component" value="Unassembled WGS sequence"/>
</dbReference>
<name>A0AAN8MY74_9PEZI</name>
<evidence type="ECO:0000256" key="1">
    <source>
        <dbReference type="SAM" id="MobiDB-lite"/>
    </source>
</evidence>
<organism evidence="2 3">
    <name type="scientific">Orbilia javanica</name>
    <dbReference type="NCBI Taxonomy" id="47235"/>
    <lineage>
        <taxon>Eukaryota</taxon>
        <taxon>Fungi</taxon>
        <taxon>Dikarya</taxon>
        <taxon>Ascomycota</taxon>
        <taxon>Pezizomycotina</taxon>
        <taxon>Orbiliomycetes</taxon>
        <taxon>Orbiliales</taxon>
        <taxon>Orbiliaceae</taxon>
        <taxon>Orbilia</taxon>
    </lineage>
</organism>
<evidence type="ECO:0000313" key="3">
    <source>
        <dbReference type="Proteomes" id="UP001313282"/>
    </source>
</evidence>
<comment type="caution">
    <text evidence="2">The sequence shown here is derived from an EMBL/GenBank/DDBJ whole genome shotgun (WGS) entry which is preliminary data.</text>
</comment>
<keyword evidence="3" id="KW-1185">Reference proteome</keyword>
<evidence type="ECO:0000313" key="2">
    <source>
        <dbReference type="EMBL" id="KAK6345141.1"/>
    </source>
</evidence>